<dbReference type="EMBL" id="JAOQJE010000010">
    <property type="protein sequence ID" value="MCU6789664.1"/>
    <property type="molecule type" value="Genomic_DNA"/>
</dbReference>
<name>A0ABT2U4V9_9FIRM</name>
<evidence type="ECO:0000256" key="3">
    <source>
        <dbReference type="ARBA" id="ARBA00022475"/>
    </source>
</evidence>
<feature type="transmembrane region" description="Helical" evidence="7">
    <location>
        <begin position="12"/>
        <end position="38"/>
    </location>
</feature>
<dbReference type="PIRSF" id="PIRSF006603">
    <property type="entry name" value="DinF"/>
    <property type="match status" value="1"/>
</dbReference>
<proteinExistence type="predicted"/>
<evidence type="ECO:0000313" key="8">
    <source>
        <dbReference type="EMBL" id="MCU6789664.1"/>
    </source>
</evidence>
<dbReference type="Pfam" id="PF01554">
    <property type="entry name" value="MatE"/>
    <property type="match status" value="2"/>
</dbReference>
<feature type="transmembrane region" description="Helical" evidence="7">
    <location>
        <begin position="165"/>
        <end position="189"/>
    </location>
</feature>
<evidence type="ECO:0000256" key="6">
    <source>
        <dbReference type="ARBA" id="ARBA00023136"/>
    </source>
</evidence>
<feature type="transmembrane region" description="Helical" evidence="7">
    <location>
        <begin position="99"/>
        <end position="122"/>
    </location>
</feature>
<evidence type="ECO:0000313" key="9">
    <source>
        <dbReference type="Proteomes" id="UP001652397"/>
    </source>
</evidence>
<feature type="transmembrane region" description="Helical" evidence="7">
    <location>
        <begin position="243"/>
        <end position="269"/>
    </location>
</feature>
<feature type="transmembrane region" description="Helical" evidence="7">
    <location>
        <begin position="134"/>
        <end position="153"/>
    </location>
</feature>
<sequence>MKLEQENKMGSARMGPLIFSMALPAMISMLINALYNIVDSIFVAQYSQSALAAVSLVFPLQQLVIAIGVGTGVGVNSLISRRLGEKRQLHADSAAEHGIALAVIGGLAFVVVGFVLAPPFLGAFGSAPDVYEQAVQYSQVAVGMSFFVMISMMCEKIQQSTGNMIIPMCQGLTGAIINIILDPLMIFGIGPFPEMGVYGAAAATVIGQVFGMLIGLWGVFIHQKVLRIKMREFKWRLQTVKDIYRVGLPGIVMQSVVSVMTAGMNAILISFSQTAVNVLAVYFKLQTFVFMPVFGLNQGALPVMGYNYGARNKGRLFGAYKIALTAAVVIMGLGLVVFQAIPETMLMMFVDRTDAAAAREMLEVGVPALRIISLSFIGAAFGIINSTLFQATARGLNSLIVSVCRQLVIILPAAWLLGRWFGLGAIWYSFPIAEIAAFFISYALLWKEYRTELRFLGIEKEGKA</sequence>
<comment type="subcellular location">
    <subcellularLocation>
        <location evidence="1">Cell membrane</location>
        <topology evidence="1">Multi-pass membrane protein</topology>
    </subcellularLocation>
</comment>
<feature type="transmembrane region" description="Helical" evidence="7">
    <location>
        <begin position="361"/>
        <end position="384"/>
    </location>
</feature>
<keyword evidence="5 7" id="KW-1133">Transmembrane helix</keyword>
<keyword evidence="9" id="KW-1185">Reference proteome</keyword>
<evidence type="ECO:0000256" key="1">
    <source>
        <dbReference type="ARBA" id="ARBA00004651"/>
    </source>
</evidence>
<keyword evidence="3" id="KW-1003">Cell membrane</keyword>
<dbReference type="PANTHER" id="PTHR43549">
    <property type="entry name" value="MULTIDRUG RESISTANCE PROTEIN YPNP-RELATED"/>
    <property type="match status" value="1"/>
</dbReference>
<feature type="transmembrane region" description="Helical" evidence="7">
    <location>
        <begin position="289"/>
        <end position="310"/>
    </location>
</feature>
<accession>A0ABT2U4V9</accession>
<organism evidence="8 9">
    <name type="scientific">Agathobaculum ammoniilyticum</name>
    <dbReference type="NCBI Taxonomy" id="2981778"/>
    <lineage>
        <taxon>Bacteria</taxon>
        <taxon>Bacillati</taxon>
        <taxon>Bacillota</taxon>
        <taxon>Clostridia</taxon>
        <taxon>Eubacteriales</taxon>
        <taxon>Butyricicoccaceae</taxon>
        <taxon>Agathobaculum</taxon>
    </lineage>
</organism>
<feature type="transmembrane region" description="Helical" evidence="7">
    <location>
        <begin position="396"/>
        <end position="418"/>
    </location>
</feature>
<dbReference type="PANTHER" id="PTHR43549:SF2">
    <property type="entry name" value="MULTIDRUG RESISTANCE PROTEIN NORM-RELATED"/>
    <property type="match status" value="1"/>
</dbReference>
<keyword evidence="6 7" id="KW-0472">Membrane</keyword>
<evidence type="ECO:0000256" key="7">
    <source>
        <dbReference type="SAM" id="Phobius"/>
    </source>
</evidence>
<dbReference type="CDD" id="cd13144">
    <property type="entry name" value="MATE_like_4"/>
    <property type="match status" value="1"/>
</dbReference>
<gene>
    <name evidence="8" type="ORF">OCV66_11300</name>
</gene>
<feature type="transmembrane region" description="Helical" evidence="7">
    <location>
        <begin position="322"/>
        <end position="341"/>
    </location>
</feature>
<feature type="transmembrane region" description="Helical" evidence="7">
    <location>
        <begin position="50"/>
        <end position="79"/>
    </location>
</feature>
<protein>
    <submittedName>
        <fullName evidence="8">MATE family efflux transporter</fullName>
    </submittedName>
</protein>
<feature type="transmembrane region" description="Helical" evidence="7">
    <location>
        <begin position="195"/>
        <end position="222"/>
    </location>
</feature>
<evidence type="ECO:0000256" key="4">
    <source>
        <dbReference type="ARBA" id="ARBA00022692"/>
    </source>
</evidence>
<dbReference type="RefSeq" id="WP_054327592.1">
    <property type="nucleotide sequence ID" value="NZ_JAOQJE010000010.1"/>
</dbReference>
<dbReference type="InterPro" id="IPR052031">
    <property type="entry name" value="Membrane_Transporter-Flippase"/>
</dbReference>
<keyword evidence="4 7" id="KW-0812">Transmembrane</keyword>
<comment type="caution">
    <text evidence="8">The sequence shown here is derived from an EMBL/GenBank/DDBJ whole genome shotgun (WGS) entry which is preliminary data.</text>
</comment>
<dbReference type="InterPro" id="IPR048279">
    <property type="entry name" value="MdtK-like"/>
</dbReference>
<feature type="transmembrane region" description="Helical" evidence="7">
    <location>
        <begin position="424"/>
        <end position="445"/>
    </location>
</feature>
<evidence type="ECO:0000256" key="5">
    <source>
        <dbReference type="ARBA" id="ARBA00022989"/>
    </source>
</evidence>
<dbReference type="InterPro" id="IPR002528">
    <property type="entry name" value="MATE_fam"/>
</dbReference>
<dbReference type="NCBIfam" id="TIGR00797">
    <property type="entry name" value="matE"/>
    <property type="match status" value="1"/>
</dbReference>
<reference evidence="8 9" key="1">
    <citation type="journal article" date="2021" name="ISME Commun">
        <title>Automated analysis of genomic sequences facilitates high-throughput and comprehensive description of bacteria.</title>
        <authorList>
            <person name="Hitch T.C.A."/>
        </authorList>
    </citation>
    <scope>NUCLEOTIDE SEQUENCE [LARGE SCALE GENOMIC DNA]</scope>
    <source>
        <strain evidence="8 9">Sanger_34</strain>
    </source>
</reference>
<dbReference type="Proteomes" id="UP001652397">
    <property type="component" value="Unassembled WGS sequence"/>
</dbReference>
<evidence type="ECO:0000256" key="2">
    <source>
        <dbReference type="ARBA" id="ARBA00022448"/>
    </source>
</evidence>
<keyword evidence="2" id="KW-0813">Transport</keyword>